<dbReference type="Proteomes" id="UP000007635">
    <property type="component" value="Chromosome VII"/>
</dbReference>
<evidence type="ECO:0000313" key="2">
    <source>
        <dbReference type="Ensembl" id="ENSGACP00000030032.1"/>
    </source>
</evidence>
<organism evidence="2 3">
    <name type="scientific">Gasterosteus aculeatus aculeatus</name>
    <name type="common">three-spined stickleback</name>
    <dbReference type="NCBI Taxonomy" id="481459"/>
    <lineage>
        <taxon>Eukaryota</taxon>
        <taxon>Metazoa</taxon>
        <taxon>Chordata</taxon>
        <taxon>Craniata</taxon>
        <taxon>Vertebrata</taxon>
        <taxon>Euteleostomi</taxon>
        <taxon>Actinopterygii</taxon>
        <taxon>Neopterygii</taxon>
        <taxon>Teleostei</taxon>
        <taxon>Neoteleostei</taxon>
        <taxon>Acanthomorphata</taxon>
        <taxon>Eupercaria</taxon>
        <taxon>Perciformes</taxon>
        <taxon>Cottioidei</taxon>
        <taxon>Gasterosteales</taxon>
        <taxon>Gasterosteidae</taxon>
        <taxon>Gasterosteus</taxon>
    </lineage>
</organism>
<reference evidence="2" key="3">
    <citation type="submission" date="2025-09" db="UniProtKB">
        <authorList>
            <consortium name="Ensembl"/>
        </authorList>
    </citation>
    <scope>IDENTIFICATION</scope>
</reference>
<feature type="compositionally biased region" description="Polar residues" evidence="1">
    <location>
        <begin position="276"/>
        <end position="290"/>
    </location>
</feature>
<evidence type="ECO:0000256" key="1">
    <source>
        <dbReference type="SAM" id="MobiDB-lite"/>
    </source>
</evidence>
<dbReference type="AlphaFoldDB" id="A0AAQ4NUB7"/>
<dbReference type="Ensembl" id="ENSGACT00000075573.1">
    <property type="protein sequence ID" value="ENSGACP00000030032.1"/>
    <property type="gene ID" value="ENSGACG00000036496.1"/>
</dbReference>
<proteinExistence type="predicted"/>
<reference evidence="2" key="2">
    <citation type="submission" date="2025-08" db="UniProtKB">
        <authorList>
            <consortium name="Ensembl"/>
        </authorList>
    </citation>
    <scope>IDENTIFICATION</scope>
</reference>
<evidence type="ECO:0000313" key="3">
    <source>
        <dbReference type="Proteomes" id="UP000007635"/>
    </source>
</evidence>
<reference evidence="2 3" key="1">
    <citation type="journal article" date="2021" name="G3 (Bethesda)">
        <title>Improved contiguity of the threespine stickleback genome using long-read sequencing.</title>
        <authorList>
            <person name="Nath S."/>
            <person name="Shaw D.E."/>
            <person name="White M.A."/>
        </authorList>
    </citation>
    <scope>NUCLEOTIDE SEQUENCE [LARGE SCALE GENOMIC DNA]</scope>
    <source>
        <strain evidence="2 3">Lake Benthic</strain>
    </source>
</reference>
<sequence length="320" mass="34946">MYVCYVGSVLHQKGITLILYIYIGQTHVRYIEKKTLLCSNWVGLGILSSVGLGTDTFLLYLVRTIVTLAAYECGSVDFPESPYPDQIVCSLQNAPALGSHVEQVGVEAAWGAGTAIGELPPYFMARAARMSDHRFEEILDQTLDFVNRGKVAVQKLIQRVGFFGILACASFHKFQIHCFDLAGITSTLEKAVIKMHIQVNRCLSRSLPLLGAALQKPFREYLDAQKAKLHHHAGEGILTVSTGESLLPVLFEKVGSSRDASLGRSMSTPRPRAMGSGSSRAKYSGGQNELTARVEFPAPPRHFRKGPRSPLLIATPAPSC</sequence>
<accession>A0AAQ4NUB7</accession>
<name>A0AAQ4NUB7_GASAC</name>
<feature type="region of interest" description="Disordered" evidence="1">
    <location>
        <begin position="259"/>
        <end position="320"/>
    </location>
</feature>
<keyword evidence="3" id="KW-1185">Reference proteome</keyword>
<dbReference type="GeneTree" id="ENSGT00390000007230"/>
<protein>
    <submittedName>
        <fullName evidence="2">Uncharacterized protein</fullName>
    </submittedName>
</protein>